<dbReference type="Pfam" id="PF01529">
    <property type="entry name" value="DHHC"/>
    <property type="match status" value="1"/>
</dbReference>
<keyword evidence="3 7" id="KW-0812">Transmembrane</keyword>
<dbReference type="AlphaFoldDB" id="A0AAJ7UCQ6"/>
<dbReference type="Proteomes" id="UP001318040">
    <property type="component" value="Chromosome 61"/>
</dbReference>
<evidence type="ECO:0000256" key="8">
    <source>
        <dbReference type="SAM" id="MobiDB-lite"/>
    </source>
</evidence>
<dbReference type="InterPro" id="IPR001594">
    <property type="entry name" value="Palmitoyltrfase_DHHC"/>
</dbReference>
<feature type="transmembrane region" description="Helical" evidence="7">
    <location>
        <begin position="49"/>
        <end position="67"/>
    </location>
</feature>
<dbReference type="GO" id="GO:0019706">
    <property type="term" value="F:protein-cysteine S-palmitoyltransferase activity"/>
    <property type="evidence" value="ECO:0007669"/>
    <property type="project" value="UniProtKB-EC"/>
</dbReference>
<comment type="subcellular location">
    <subcellularLocation>
        <location evidence="1">Membrane</location>
        <topology evidence="1">Multi-pass membrane protein</topology>
    </subcellularLocation>
</comment>
<reference evidence="11" key="1">
    <citation type="submission" date="2025-08" db="UniProtKB">
        <authorList>
            <consortium name="RefSeq"/>
        </authorList>
    </citation>
    <scope>IDENTIFICATION</scope>
    <source>
        <tissue evidence="11">Sperm</tissue>
    </source>
</reference>
<evidence type="ECO:0000256" key="1">
    <source>
        <dbReference type="ARBA" id="ARBA00004141"/>
    </source>
</evidence>
<feature type="domain" description="Palmitoyltransferase DHHC" evidence="9">
    <location>
        <begin position="123"/>
        <end position="242"/>
    </location>
</feature>
<dbReference type="EC" id="2.3.1.225" evidence="7"/>
<feature type="transmembrane region" description="Helical" evidence="7">
    <location>
        <begin position="20"/>
        <end position="42"/>
    </location>
</feature>
<evidence type="ECO:0000259" key="9">
    <source>
        <dbReference type="Pfam" id="PF01529"/>
    </source>
</evidence>
<dbReference type="GO" id="GO:0016020">
    <property type="term" value="C:membrane"/>
    <property type="evidence" value="ECO:0007669"/>
    <property type="project" value="UniProtKB-SubCell"/>
</dbReference>
<dbReference type="PROSITE" id="PS50216">
    <property type="entry name" value="DHHC"/>
    <property type="match status" value="1"/>
</dbReference>
<name>A0AAJ7UCQ6_PETMA</name>
<keyword evidence="2 7" id="KW-0808">Transferase</keyword>
<evidence type="ECO:0000256" key="5">
    <source>
        <dbReference type="ARBA" id="ARBA00023136"/>
    </source>
</evidence>
<dbReference type="PANTHER" id="PTHR12246">
    <property type="entry name" value="PALMITOYLTRANSFERASE ZDHHC16"/>
    <property type="match status" value="1"/>
</dbReference>
<feature type="compositionally biased region" description="Basic and acidic residues" evidence="8">
    <location>
        <begin position="337"/>
        <end position="355"/>
    </location>
</feature>
<protein>
    <recommendedName>
        <fullName evidence="7">Palmitoyltransferase</fullName>
        <ecNumber evidence="7">2.3.1.225</ecNumber>
    </recommendedName>
</protein>
<keyword evidence="5 7" id="KW-0472">Membrane</keyword>
<feature type="region of interest" description="Disordered" evidence="8">
    <location>
        <begin position="335"/>
        <end position="355"/>
    </location>
</feature>
<feature type="transmembrane region" description="Helical" evidence="7">
    <location>
        <begin position="167"/>
        <end position="193"/>
    </location>
</feature>
<evidence type="ECO:0000256" key="2">
    <source>
        <dbReference type="ARBA" id="ARBA00022679"/>
    </source>
</evidence>
<evidence type="ECO:0000256" key="3">
    <source>
        <dbReference type="ARBA" id="ARBA00022692"/>
    </source>
</evidence>
<gene>
    <name evidence="11" type="primary">LOC116955686</name>
</gene>
<feature type="transmembrane region" description="Helical" evidence="7">
    <location>
        <begin position="205"/>
        <end position="227"/>
    </location>
</feature>
<evidence type="ECO:0000313" key="10">
    <source>
        <dbReference type="Proteomes" id="UP001318040"/>
    </source>
</evidence>
<accession>A0AAJ7UCQ6</accession>
<dbReference type="RefSeq" id="XP_032832831.1">
    <property type="nucleotide sequence ID" value="XM_032976940.1"/>
</dbReference>
<comment type="catalytic activity">
    <reaction evidence="7">
        <text>L-cysteinyl-[protein] + hexadecanoyl-CoA = S-hexadecanoyl-L-cysteinyl-[protein] + CoA</text>
        <dbReference type="Rhea" id="RHEA:36683"/>
        <dbReference type="Rhea" id="RHEA-COMP:10131"/>
        <dbReference type="Rhea" id="RHEA-COMP:11032"/>
        <dbReference type="ChEBI" id="CHEBI:29950"/>
        <dbReference type="ChEBI" id="CHEBI:57287"/>
        <dbReference type="ChEBI" id="CHEBI:57379"/>
        <dbReference type="ChEBI" id="CHEBI:74151"/>
        <dbReference type="EC" id="2.3.1.225"/>
    </reaction>
</comment>
<evidence type="ECO:0000256" key="4">
    <source>
        <dbReference type="ARBA" id="ARBA00022989"/>
    </source>
</evidence>
<organism evidence="10 11">
    <name type="scientific">Petromyzon marinus</name>
    <name type="common">Sea lamprey</name>
    <dbReference type="NCBI Taxonomy" id="7757"/>
    <lineage>
        <taxon>Eukaryota</taxon>
        <taxon>Metazoa</taxon>
        <taxon>Chordata</taxon>
        <taxon>Craniata</taxon>
        <taxon>Vertebrata</taxon>
        <taxon>Cyclostomata</taxon>
        <taxon>Hyperoartia</taxon>
        <taxon>Petromyzontiformes</taxon>
        <taxon>Petromyzontidae</taxon>
        <taxon>Petromyzon</taxon>
    </lineage>
</organism>
<proteinExistence type="inferred from homology"/>
<evidence type="ECO:0000256" key="6">
    <source>
        <dbReference type="ARBA" id="ARBA00023315"/>
    </source>
</evidence>
<keyword evidence="4 7" id="KW-1133">Transmembrane helix</keyword>
<comment type="domain">
    <text evidence="7">The DHHC domain is required for palmitoyltransferase activity.</text>
</comment>
<comment type="similarity">
    <text evidence="7">Belongs to the DHHC palmitoyltransferase family.</text>
</comment>
<evidence type="ECO:0000256" key="7">
    <source>
        <dbReference type="RuleBase" id="RU079119"/>
    </source>
</evidence>
<keyword evidence="10" id="KW-1185">Reference proteome</keyword>
<sequence>MAPYPALRCCVRVVNWVPVVFIVLVVCWSYFAYVVELCVFTVQNVGEKVVYLLLFHVLFAVLVWSYWKTIFTEPQGPSAEFSLPYTERELLEREGREDGRHEILQRAAASLPLHTRTLAGAIRYCEKCNLIKPDRCHHCSTCEACILKMDHHCPWVNNCVGFANYKFFVLFLAYSLLYCVYVSATVLQYFLMFWRSALPDDQAKFHVLFLFFAGVIFGVSVVSLFGYHCWLVCKNRSTLEAFRAPIFRHGPDKNGFNLGVRKNVEQVFGDQARYWILPVPSSLGDGCSFPTCLVPADVETGGSITSPALSGNGHPEPAGCPYEPQSHLLMSGGEQAWGERAHSDARKPIMDVEQD</sequence>
<dbReference type="InterPro" id="IPR039859">
    <property type="entry name" value="PFA4/ZDH16/20/ERF2-like"/>
</dbReference>
<evidence type="ECO:0000313" key="11">
    <source>
        <dbReference type="RefSeq" id="XP_032832831.1"/>
    </source>
</evidence>
<keyword evidence="6 7" id="KW-0012">Acyltransferase</keyword>